<evidence type="ECO:0000313" key="3">
    <source>
        <dbReference type="EnsemblMetazoa" id="XP_014243337.1"/>
    </source>
</evidence>
<evidence type="ECO:0000259" key="2">
    <source>
        <dbReference type="PROSITE" id="PS00028"/>
    </source>
</evidence>
<dbReference type="InterPro" id="IPR055303">
    <property type="entry name" value="ATMIN"/>
</dbReference>
<dbReference type="OMA" id="ALMTHCK"/>
<dbReference type="Gene3D" id="3.30.160.60">
    <property type="entry name" value="Classic Zinc Finger"/>
    <property type="match status" value="1"/>
</dbReference>
<dbReference type="Proteomes" id="UP000494040">
    <property type="component" value="Unassembled WGS sequence"/>
</dbReference>
<reference evidence="3" key="1">
    <citation type="submission" date="2022-01" db="UniProtKB">
        <authorList>
            <consortium name="EnsemblMetazoa"/>
        </authorList>
    </citation>
    <scope>IDENTIFICATION</scope>
</reference>
<dbReference type="AlphaFoldDB" id="A0A8I6RCI5"/>
<dbReference type="KEGG" id="clec:106663197"/>
<keyword evidence="4" id="KW-1185">Reference proteome</keyword>
<dbReference type="EnsemblMetazoa" id="XM_014387851.2">
    <property type="protein sequence ID" value="XP_014243337.1"/>
    <property type="gene ID" value="LOC106663197"/>
</dbReference>
<dbReference type="GO" id="GO:0045944">
    <property type="term" value="P:positive regulation of transcription by RNA polymerase II"/>
    <property type="evidence" value="ECO:0007669"/>
    <property type="project" value="InterPro"/>
</dbReference>
<dbReference type="SMART" id="SM00355">
    <property type="entry name" value="ZnF_C2H2"/>
    <property type="match status" value="4"/>
</dbReference>
<dbReference type="PANTHER" id="PTHR46664:SF1">
    <property type="entry name" value="ATM INTERACTOR"/>
    <property type="match status" value="1"/>
</dbReference>
<evidence type="ECO:0000256" key="1">
    <source>
        <dbReference type="SAM" id="MobiDB-lite"/>
    </source>
</evidence>
<evidence type="ECO:0000313" key="4">
    <source>
        <dbReference type="Proteomes" id="UP000494040"/>
    </source>
</evidence>
<dbReference type="RefSeq" id="XP_014243336.1">
    <property type="nucleotide sequence ID" value="XM_014387850.2"/>
</dbReference>
<proteinExistence type="predicted"/>
<accession>A0A8I6RCI5</accession>
<dbReference type="InterPro" id="IPR013087">
    <property type="entry name" value="Znf_C2H2_type"/>
</dbReference>
<sequence length="373" mass="42959">MNDTVSDLIKVCPSAEELSTIVNRVCCPYCSSVFANSSRLEMHLCKFHKEGKLEAKKGNCLYFCPEESCKYALVEDRDPSLLRFFTKLKYLRQHYQKMHLEKNFMCEKCKKYFTTENYKNYHMAKECQIEFVCLICSKSYNTRMALLTHCKRKGHGSPPMIKKNTIRNMTPGQSKERKIVPNLRGNVQMEEDIAAAALSELSWRVVVRKGVDIGVQTDHRSCSRRKTRTDRKTQTQKASFTVSTQTEMQDAIDSALLSAILPQNQFSSSTQTTSNEMMLDLEIFREIDQHVNNHTQTELMNQELILDEDSPILSNSHTQTMGIDDYSHNYTQTCHDFFLHDFVELSDIETQTAWASLTMEDPCLVSAQTQTLL</sequence>
<dbReference type="OrthoDB" id="6354171at2759"/>
<feature type="region of interest" description="Disordered" evidence="1">
    <location>
        <begin position="222"/>
        <end position="242"/>
    </location>
</feature>
<organism evidence="3 4">
    <name type="scientific">Cimex lectularius</name>
    <name type="common">Bed bug</name>
    <name type="synonym">Acanthia lectularia</name>
    <dbReference type="NCBI Taxonomy" id="79782"/>
    <lineage>
        <taxon>Eukaryota</taxon>
        <taxon>Metazoa</taxon>
        <taxon>Ecdysozoa</taxon>
        <taxon>Arthropoda</taxon>
        <taxon>Hexapoda</taxon>
        <taxon>Insecta</taxon>
        <taxon>Pterygota</taxon>
        <taxon>Neoptera</taxon>
        <taxon>Paraneoptera</taxon>
        <taxon>Hemiptera</taxon>
        <taxon>Heteroptera</taxon>
        <taxon>Panheteroptera</taxon>
        <taxon>Cimicomorpha</taxon>
        <taxon>Cimicidae</taxon>
        <taxon>Cimex</taxon>
    </lineage>
</organism>
<dbReference type="GO" id="GO:0000981">
    <property type="term" value="F:DNA-binding transcription factor activity, RNA polymerase II-specific"/>
    <property type="evidence" value="ECO:0007669"/>
    <property type="project" value="TreeGrafter"/>
</dbReference>
<dbReference type="PANTHER" id="PTHR46664">
    <property type="entry name" value="ATM INTERACTOR"/>
    <property type="match status" value="1"/>
</dbReference>
<dbReference type="EnsemblMetazoa" id="XM_014387850.2">
    <property type="protein sequence ID" value="XP_014243336.1"/>
    <property type="gene ID" value="LOC106663197"/>
</dbReference>
<feature type="domain" description="C2H2-type" evidence="2">
    <location>
        <begin position="133"/>
        <end position="155"/>
    </location>
</feature>
<dbReference type="PROSITE" id="PS00028">
    <property type="entry name" value="ZINC_FINGER_C2H2_1"/>
    <property type="match status" value="2"/>
</dbReference>
<feature type="domain" description="C2H2-type" evidence="2">
    <location>
        <begin position="26"/>
        <end position="48"/>
    </location>
</feature>
<protein>
    <recommendedName>
        <fullName evidence="2">C2H2-type domain-containing protein</fullName>
    </recommendedName>
</protein>
<dbReference type="GeneID" id="106663197"/>
<dbReference type="GO" id="GO:0005634">
    <property type="term" value="C:nucleus"/>
    <property type="evidence" value="ECO:0007669"/>
    <property type="project" value="TreeGrafter"/>
</dbReference>
<name>A0A8I6RCI5_CIMLE</name>
<dbReference type="RefSeq" id="XP_014243337.1">
    <property type="nucleotide sequence ID" value="XM_014387851.2"/>
</dbReference>
<dbReference type="GO" id="GO:0000976">
    <property type="term" value="F:transcription cis-regulatory region binding"/>
    <property type="evidence" value="ECO:0007669"/>
    <property type="project" value="InterPro"/>
</dbReference>